<feature type="region of interest" description="Disordered" evidence="1">
    <location>
        <begin position="237"/>
        <end position="330"/>
    </location>
</feature>
<proteinExistence type="predicted"/>
<feature type="compositionally biased region" description="Gly residues" evidence="1">
    <location>
        <begin position="299"/>
        <end position="311"/>
    </location>
</feature>
<reference evidence="2" key="1">
    <citation type="journal article" date="2022" name="bioRxiv">
        <title>Genomics of Preaxostyla Flagellates Illuminates Evolutionary Transitions and the Path Towards Mitochondrial Loss.</title>
        <authorList>
            <person name="Novak L.V.F."/>
            <person name="Treitli S.C."/>
            <person name="Pyrih J."/>
            <person name="Halakuc P."/>
            <person name="Pipaliya S.V."/>
            <person name="Vacek V."/>
            <person name="Brzon O."/>
            <person name="Soukal P."/>
            <person name="Eme L."/>
            <person name="Dacks J.B."/>
            <person name="Karnkowska A."/>
            <person name="Elias M."/>
            <person name="Hampl V."/>
        </authorList>
    </citation>
    <scope>NUCLEOTIDE SEQUENCE</scope>
    <source>
        <strain evidence="2">RCP-MX</strain>
    </source>
</reference>
<keyword evidence="3" id="KW-1185">Reference proteome</keyword>
<feature type="region of interest" description="Disordered" evidence="1">
    <location>
        <begin position="1"/>
        <end position="87"/>
    </location>
</feature>
<evidence type="ECO:0000313" key="3">
    <source>
        <dbReference type="Proteomes" id="UP001141327"/>
    </source>
</evidence>
<evidence type="ECO:0000313" key="2">
    <source>
        <dbReference type="EMBL" id="KAJ4462241.1"/>
    </source>
</evidence>
<comment type="caution">
    <text evidence="2">The sequence shown here is derived from an EMBL/GenBank/DDBJ whole genome shotgun (WGS) entry which is preliminary data.</text>
</comment>
<feature type="compositionally biased region" description="Acidic residues" evidence="1">
    <location>
        <begin position="1"/>
        <end position="21"/>
    </location>
</feature>
<evidence type="ECO:0000256" key="1">
    <source>
        <dbReference type="SAM" id="MobiDB-lite"/>
    </source>
</evidence>
<dbReference type="Proteomes" id="UP001141327">
    <property type="component" value="Unassembled WGS sequence"/>
</dbReference>
<protein>
    <submittedName>
        <fullName evidence="2">Uncharacterized protein</fullName>
    </submittedName>
</protein>
<dbReference type="EMBL" id="JAPMOS010000004">
    <property type="protein sequence ID" value="KAJ4462241.1"/>
    <property type="molecule type" value="Genomic_DNA"/>
</dbReference>
<feature type="compositionally biased region" description="Low complexity" evidence="1">
    <location>
        <begin position="257"/>
        <end position="274"/>
    </location>
</feature>
<gene>
    <name evidence="2" type="ORF">PAPYR_1437</name>
</gene>
<sequence>MAGDREEVEAASAVDEDDDASESMAERGGPVETGKRQCDSFAISSQQPGPVPRAPSSQPQPRRDAPSTGRRAGGQPIPPPPRHPPLAAMRRSLPAAHSPSAFSFGHALPHRGYGHRLGLADLLATSTVLEDAAVPPVSTARAGYVTPRTGYVTPRAAGYVTPGATGYVTPGTGYVTPGTGYVTPGAGYVTPGATGYVTPGATGYVTPGAVRPPGYQAQQHPDLPPGPRAVAAALRAHPAAPPPTNPHPPPETHRPHTPAATTATTTATAAAPPTHWRPLRTHAPAKPAPNAGSRALVGENGGGVSTATGGGGDHRVPSAWSESPEEEARERCAEMVAEAEQALIESVVPS</sequence>
<feature type="compositionally biased region" description="Pro residues" evidence="1">
    <location>
        <begin position="239"/>
        <end position="249"/>
    </location>
</feature>
<accession>A0ABQ8UVU9</accession>
<name>A0ABQ8UVU9_9EUKA</name>
<organism evidence="2 3">
    <name type="scientific">Paratrimastix pyriformis</name>
    <dbReference type="NCBI Taxonomy" id="342808"/>
    <lineage>
        <taxon>Eukaryota</taxon>
        <taxon>Metamonada</taxon>
        <taxon>Preaxostyla</taxon>
        <taxon>Paratrimastigidae</taxon>
        <taxon>Paratrimastix</taxon>
    </lineage>
</organism>
<feature type="region of interest" description="Disordered" evidence="1">
    <location>
        <begin position="209"/>
        <end position="228"/>
    </location>
</feature>